<dbReference type="AlphaFoldDB" id="A0AAV3YI40"/>
<feature type="chain" id="PRO_5043663141" description="Secreted protein" evidence="2">
    <location>
        <begin position="23"/>
        <end position="523"/>
    </location>
</feature>
<evidence type="ECO:0000313" key="4">
    <source>
        <dbReference type="Proteomes" id="UP000735302"/>
    </source>
</evidence>
<feature type="compositionally biased region" description="Basic and acidic residues" evidence="1">
    <location>
        <begin position="438"/>
        <end position="458"/>
    </location>
</feature>
<evidence type="ECO:0000256" key="1">
    <source>
        <dbReference type="SAM" id="MobiDB-lite"/>
    </source>
</evidence>
<evidence type="ECO:0000256" key="2">
    <source>
        <dbReference type="SAM" id="SignalP"/>
    </source>
</evidence>
<accession>A0AAV3YI40</accession>
<proteinExistence type="predicted"/>
<organism evidence="3 4">
    <name type="scientific">Plakobranchus ocellatus</name>
    <dbReference type="NCBI Taxonomy" id="259542"/>
    <lineage>
        <taxon>Eukaryota</taxon>
        <taxon>Metazoa</taxon>
        <taxon>Spiralia</taxon>
        <taxon>Lophotrochozoa</taxon>
        <taxon>Mollusca</taxon>
        <taxon>Gastropoda</taxon>
        <taxon>Heterobranchia</taxon>
        <taxon>Euthyneura</taxon>
        <taxon>Panpulmonata</taxon>
        <taxon>Sacoglossa</taxon>
        <taxon>Placobranchoidea</taxon>
        <taxon>Plakobranchidae</taxon>
        <taxon>Plakobranchus</taxon>
    </lineage>
</organism>
<keyword evidence="2" id="KW-0732">Signal</keyword>
<comment type="caution">
    <text evidence="3">The sequence shown here is derived from an EMBL/GenBank/DDBJ whole genome shotgun (WGS) entry which is preliminary data.</text>
</comment>
<feature type="compositionally biased region" description="Pro residues" evidence="1">
    <location>
        <begin position="57"/>
        <end position="68"/>
    </location>
</feature>
<protein>
    <recommendedName>
        <fullName evidence="5">Secreted protein</fullName>
    </recommendedName>
</protein>
<feature type="signal peptide" evidence="2">
    <location>
        <begin position="1"/>
        <end position="22"/>
    </location>
</feature>
<dbReference type="Proteomes" id="UP000735302">
    <property type="component" value="Unassembled WGS sequence"/>
</dbReference>
<evidence type="ECO:0000313" key="3">
    <source>
        <dbReference type="EMBL" id="GFN81653.1"/>
    </source>
</evidence>
<sequence length="523" mass="57688">MYRSEFALVACILPSLLTICASQQDKPPPKPPSSNGPSRLNQPEGQPGTMTGDPPSRGSPPPPPPPPAWLKCVAESSPEGRNSETIAAVLDIWCRNHEAVISCLMKEYSIAGEENPLDFFINLNFDAEMLRSRSKTICANLTKHTEKLTCTESANQTIQQECGRSFSGGVGHIFGLHKERNAPMEILKEIACDVTLQTTFCLRASLADCEVDVQTTLVNYYSLFTNESCVAQPQRPGPPEPEPVIARCARQAVSSVDLDPSQTQPTSVLDFLIIGIKTDCKTYEARYDCYRKELQNITNFRDFWLSLTFDYDNAVASQKEYCAKVEDTVISKLSDQCFQQAQEGLDACEAGFAKEMETIRDQWINDPEFDGLQLQTLACRTSVTRAACLDKAMEPCGQDVSRAMAVSEMGLLPNTCRDLLRQRPDTFPGHGGQVGEGESSKENMVDETNVEKSQKPMMKETPSYGDGKKMTDMRKTGMKDNNGMDEASKSKSDGGHNGCGHLPGITWYILVGLVSAINRLRFV</sequence>
<feature type="region of interest" description="Disordered" evidence="1">
    <location>
        <begin position="424"/>
        <end position="496"/>
    </location>
</feature>
<evidence type="ECO:0008006" key="5">
    <source>
        <dbReference type="Google" id="ProtNLM"/>
    </source>
</evidence>
<feature type="compositionally biased region" description="Basic and acidic residues" evidence="1">
    <location>
        <begin position="466"/>
        <end position="478"/>
    </location>
</feature>
<gene>
    <name evidence="3" type="ORF">PoB_000815900</name>
</gene>
<keyword evidence="4" id="KW-1185">Reference proteome</keyword>
<reference evidence="3 4" key="1">
    <citation type="journal article" date="2021" name="Elife">
        <title>Chloroplast acquisition without the gene transfer in kleptoplastic sea slugs, Plakobranchus ocellatus.</title>
        <authorList>
            <person name="Maeda T."/>
            <person name="Takahashi S."/>
            <person name="Yoshida T."/>
            <person name="Shimamura S."/>
            <person name="Takaki Y."/>
            <person name="Nagai Y."/>
            <person name="Toyoda A."/>
            <person name="Suzuki Y."/>
            <person name="Arimoto A."/>
            <person name="Ishii H."/>
            <person name="Satoh N."/>
            <person name="Nishiyama T."/>
            <person name="Hasebe M."/>
            <person name="Maruyama T."/>
            <person name="Minagawa J."/>
            <person name="Obokata J."/>
            <person name="Shigenobu S."/>
        </authorList>
    </citation>
    <scope>NUCLEOTIDE SEQUENCE [LARGE SCALE GENOMIC DNA]</scope>
</reference>
<name>A0AAV3YI40_9GAST</name>
<dbReference type="EMBL" id="BLXT01000945">
    <property type="protein sequence ID" value="GFN81653.1"/>
    <property type="molecule type" value="Genomic_DNA"/>
</dbReference>
<feature type="region of interest" description="Disordered" evidence="1">
    <location>
        <begin position="22"/>
        <end position="68"/>
    </location>
</feature>
<feature type="compositionally biased region" description="Polar residues" evidence="1">
    <location>
        <begin position="35"/>
        <end position="44"/>
    </location>
</feature>